<evidence type="ECO:0000256" key="6">
    <source>
        <dbReference type="ARBA" id="ARBA00022692"/>
    </source>
</evidence>
<feature type="domain" description="Phospholipid/glycerol acyltransferase" evidence="15">
    <location>
        <begin position="265"/>
        <end position="380"/>
    </location>
</feature>
<reference evidence="16" key="1">
    <citation type="submission" date="2022-08" db="EMBL/GenBank/DDBJ databases">
        <authorList>
            <person name="Gutierrez-Valencia J."/>
        </authorList>
    </citation>
    <scope>NUCLEOTIDE SEQUENCE</scope>
</reference>
<gene>
    <name evidence="16" type="ORF">LITE_LOCUS35933</name>
</gene>
<keyword evidence="9 14" id="KW-0472">Membrane</keyword>
<accession>A0AAV0NZ86</accession>
<dbReference type="AlphaFoldDB" id="A0AAV0NZ86"/>
<evidence type="ECO:0000313" key="17">
    <source>
        <dbReference type="Proteomes" id="UP001154282"/>
    </source>
</evidence>
<keyword evidence="5" id="KW-0808">Transferase</keyword>
<dbReference type="GO" id="GO:0071618">
    <property type="term" value="F:lysophosphatidylethanolamine acyltransferase activity"/>
    <property type="evidence" value="ECO:0007669"/>
    <property type="project" value="TreeGrafter"/>
</dbReference>
<dbReference type="PANTHER" id="PTHR23063">
    <property type="entry name" value="PHOSPHOLIPID ACYLTRANSFERASE"/>
    <property type="match status" value="1"/>
</dbReference>
<evidence type="ECO:0000256" key="5">
    <source>
        <dbReference type="ARBA" id="ARBA00022679"/>
    </source>
</evidence>
<feature type="region of interest" description="Disordered" evidence="13">
    <location>
        <begin position="240"/>
        <end position="261"/>
    </location>
</feature>
<dbReference type="SMART" id="SM00563">
    <property type="entry name" value="PlsC"/>
    <property type="match status" value="1"/>
</dbReference>
<comment type="subcellular location">
    <subcellularLocation>
        <location evidence="1">Membrane</location>
    </subcellularLocation>
</comment>
<dbReference type="GO" id="GO:0005783">
    <property type="term" value="C:endoplasmic reticulum"/>
    <property type="evidence" value="ECO:0007669"/>
    <property type="project" value="TreeGrafter"/>
</dbReference>
<evidence type="ECO:0000256" key="1">
    <source>
        <dbReference type="ARBA" id="ARBA00004370"/>
    </source>
</evidence>
<name>A0AAV0NZ86_9ROSI</name>
<dbReference type="CDD" id="cd07991">
    <property type="entry name" value="LPLAT_LPCAT1-like"/>
    <property type="match status" value="1"/>
</dbReference>
<comment type="pathway">
    <text evidence="2">Lipid metabolism.</text>
</comment>
<dbReference type="GO" id="GO:0016020">
    <property type="term" value="C:membrane"/>
    <property type="evidence" value="ECO:0007669"/>
    <property type="project" value="UniProtKB-SubCell"/>
</dbReference>
<sequence length="475" mass="53188">MWQYWADSSCSGHGLECDRRGNIYAGADDKIRSSLSTVNLSNFFRFRRSSLAGRLLHQKKKMMETELHDVKPVPPKGHVISPDSPSSASPVDDASQKDDRPLLKSDSCSSSSGRISAESLEELNKKFAAFARHDVYGPLGRGELPLVEKLLLGVACVTLLPLRVVLATLILFFYYLVCRICTLFSSPNRDEAAEEQEDFAHMRGWRRTVVVSCGRFLSRVMLFVFGFYWISESFRDLEQEQSPPQGKSSSQNDGKIQSQRPERPGAIVCNHVSYVDILYHMSSSFSSFVAKRSVGKLPLVGLISKCLGCVFVQRESKSSDFKGVAGIVIERVKESHEDESAPMMMLFPEGTTTNGDFLLPFKTGGFLAGAPVIPVILRYPYQRFSAAWDSISGFRHVILLLCQFVNHLEVIRLPVYYPSQEEKTDPKLYANNIRRLMAREGDLVMSDIGLAEKRIYIAALNGNNSLPSVLHHKDD</sequence>
<dbReference type="InterPro" id="IPR045252">
    <property type="entry name" value="LPCAT1-like"/>
</dbReference>
<proteinExistence type="inferred from homology"/>
<evidence type="ECO:0000256" key="8">
    <source>
        <dbReference type="ARBA" id="ARBA00023098"/>
    </source>
</evidence>
<comment type="similarity">
    <text evidence="3">Belongs to the 1-acyl-sn-glycerol-3-phosphate acyltransferase family.</text>
</comment>
<evidence type="ECO:0000256" key="2">
    <source>
        <dbReference type="ARBA" id="ARBA00005189"/>
    </source>
</evidence>
<keyword evidence="7 14" id="KW-1133">Transmembrane helix</keyword>
<feature type="region of interest" description="Disordered" evidence="13">
    <location>
        <begin position="69"/>
        <end position="112"/>
    </location>
</feature>
<dbReference type="Proteomes" id="UP001154282">
    <property type="component" value="Unassembled WGS sequence"/>
</dbReference>
<keyword evidence="11" id="KW-1208">Phospholipid metabolism</keyword>
<evidence type="ECO:0000256" key="10">
    <source>
        <dbReference type="ARBA" id="ARBA00023209"/>
    </source>
</evidence>
<dbReference type="PANTHER" id="PTHR23063:SF54">
    <property type="entry name" value="LYSOPHOSPHOLIPID ACYLTRANSFERASE LPEAT1"/>
    <property type="match status" value="1"/>
</dbReference>
<evidence type="ECO:0000256" key="14">
    <source>
        <dbReference type="SAM" id="Phobius"/>
    </source>
</evidence>
<keyword evidence="12" id="KW-0012">Acyltransferase</keyword>
<feature type="compositionally biased region" description="Basic and acidic residues" evidence="13">
    <location>
        <begin position="94"/>
        <end position="103"/>
    </location>
</feature>
<feature type="compositionally biased region" description="Low complexity" evidence="13">
    <location>
        <begin position="81"/>
        <end position="93"/>
    </location>
</feature>
<evidence type="ECO:0000313" key="16">
    <source>
        <dbReference type="EMBL" id="CAI0463876.1"/>
    </source>
</evidence>
<feature type="transmembrane region" description="Helical" evidence="14">
    <location>
        <begin position="209"/>
        <end position="230"/>
    </location>
</feature>
<dbReference type="SUPFAM" id="SSF69593">
    <property type="entry name" value="Glycerol-3-phosphate (1)-acyltransferase"/>
    <property type="match status" value="1"/>
</dbReference>
<evidence type="ECO:0000259" key="15">
    <source>
        <dbReference type="SMART" id="SM00563"/>
    </source>
</evidence>
<dbReference type="GO" id="GO:0008374">
    <property type="term" value="F:O-acyltransferase activity"/>
    <property type="evidence" value="ECO:0007669"/>
    <property type="project" value="InterPro"/>
</dbReference>
<evidence type="ECO:0000256" key="9">
    <source>
        <dbReference type="ARBA" id="ARBA00023136"/>
    </source>
</evidence>
<protein>
    <recommendedName>
        <fullName evidence="15">Phospholipid/glycerol acyltransferase domain-containing protein</fullName>
    </recommendedName>
</protein>
<dbReference type="InterPro" id="IPR002123">
    <property type="entry name" value="Plipid/glycerol_acylTrfase"/>
</dbReference>
<dbReference type="GO" id="GO:0008654">
    <property type="term" value="P:phospholipid biosynthetic process"/>
    <property type="evidence" value="ECO:0007669"/>
    <property type="project" value="UniProtKB-KW"/>
</dbReference>
<keyword evidence="17" id="KW-1185">Reference proteome</keyword>
<keyword evidence="6 14" id="KW-0812">Transmembrane</keyword>
<evidence type="ECO:0000256" key="12">
    <source>
        <dbReference type="ARBA" id="ARBA00023315"/>
    </source>
</evidence>
<evidence type="ECO:0000256" key="13">
    <source>
        <dbReference type="SAM" id="MobiDB-lite"/>
    </source>
</evidence>
<comment type="caution">
    <text evidence="16">The sequence shown here is derived from an EMBL/GenBank/DDBJ whole genome shotgun (WGS) entry which is preliminary data.</text>
</comment>
<dbReference type="EMBL" id="CAMGYJ010000008">
    <property type="protein sequence ID" value="CAI0463876.1"/>
    <property type="molecule type" value="Genomic_DNA"/>
</dbReference>
<evidence type="ECO:0000256" key="7">
    <source>
        <dbReference type="ARBA" id="ARBA00022989"/>
    </source>
</evidence>
<dbReference type="Pfam" id="PF01553">
    <property type="entry name" value="Acyltransferase"/>
    <property type="match status" value="1"/>
</dbReference>
<evidence type="ECO:0000256" key="4">
    <source>
        <dbReference type="ARBA" id="ARBA00022516"/>
    </source>
</evidence>
<feature type="compositionally biased region" description="Polar residues" evidence="13">
    <location>
        <begin position="240"/>
        <end position="259"/>
    </location>
</feature>
<keyword evidence="4" id="KW-0444">Lipid biosynthesis</keyword>
<feature type="transmembrane region" description="Helical" evidence="14">
    <location>
        <begin position="150"/>
        <end position="177"/>
    </location>
</feature>
<evidence type="ECO:0000256" key="3">
    <source>
        <dbReference type="ARBA" id="ARBA00008655"/>
    </source>
</evidence>
<evidence type="ECO:0000256" key="11">
    <source>
        <dbReference type="ARBA" id="ARBA00023264"/>
    </source>
</evidence>
<keyword evidence="10" id="KW-0594">Phospholipid biosynthesis</keyword>
<keyword evidence="8" id="KW-0443">Lipid metabolism</keyword>
<organism evidence="16 17">
    <name type="scientific">Linum tenue</name>
    <dbReference type="NCBI Taxonomy" id="586396"/>
    <lineage>
        <taxon>Eukaryota</taxon>
        <taxon>Viridiplantae</taxon>
        <taxon>Streptophyta</taxon>
        <taxon>Embryophyta</taxon>
        <taxon>Tracheophyta</taxon>
        <taxon>Spermatophyta</taxon>
        <taxon>Magnoliopsida</taxon>
        <taxon>eudicotyledons</taxon>
        <taxon>Gunneridae</taxon>
        <taxon>Pentapetalae</taxon>
        <taxon>rosids</taxon>
        <taxon>fabids</taxon>
        <taxon>Malpighiales</taxon>
        <taxon>Linaceae</taxon>
        <taxon>Linum</taxon>
    </lineage>
</organism>